<feature type="non-terminal residue" evidence="2">
    <location>
        <position position="1"/>
    </location>
</feature>
<feature type="region of interest" description="Disordered" evidence="1">
    <location>
        <begin position="1"/>
        <end position="25"/>
    </location>
</feature>
<evidence type="ECO:0000313" key="2">
    <source>
        <dbReference type="EMBL" id="MCD9644009.1"/>
    </source>
</evidence>
<sequence>VRGKKRRREEDGTGGWSVQRKGRERRGRMVRLVRFATEGKKYERISRRFGAGSNGKNGAVPVNIFAVVSGNLVVRWFFGHLVEKEEKRKRGGRWSLVVTGKNGGGGCAAGEI</sequence>
<reference evidence="2 3" key="1">
    <citation type="journal article" date="2021" name="BMC Genomics">
        <title>Datura genome reveals duplications of psychoactive alkaloid biosynthetic genes and high mutation rate following tissue culture.</title>
        <authorList>
            <person name="Rajewski A."/>
            <person name="Carter-House D."/>
            <person name="Stajich J."/>
            <person name="Litt A."/>
        </authorList>
    </citation>
    <scope>NUCLEOTIDE SEQUENCE [LARGE SCALE GENOMIC DNA]</scope>
    <source>
        <strain evidence="2">AR-01</strain>
    </source>
</reference>
<dbReference type="Proteomes" id="UP000823775">
    <property type="component" value="Unassembled WGS sequence"/>
</dbReference>
<evidence type="ECO:0000256" key="1">
    <source>
        <dbReference type="SAM" id="MobiDB-lite"/>
    </source>
</evidence>
<name>A0ABS8VAY3_DATST</name>
<keyword evidence="3" id="KW-1185">Reference proteome</keyword>
<dbReference type="EMBL" id="JACEIK010004056">
    <property type="protein sequence ID" value="MCD9644009.1"/>
    <property type="molecule type" value="Genomic_DNA"/>
</dbReference>
<protein>
    <submittedName>
        <fullName evidence="2">Uncharacterized protein</fullName>
    </submittedName>
</protein>
<proteinExistence type="predicted"/>
<evidence type="ECO:0000313" key="3">
    <source>
        <dbReference type="Proteomes" id="UP000823775"/>
    </source>
</evidence>
<accession>A0ABS8VAY3</accession>
<organism evidence="2 3">
    <name type="scientific">Datura stramonium</name>
    <name type="common">Jimsonweed</name>
    <name type="synonym">Common thornapple</name>
    <dbReference type="NCBI Taxonomy" id="4076"/>
    <lineage>
        <taxon>Eukaryota</taxon>
        <taxon>Viridiplantae</taxon>
        <taxon>Streptophyta</taxon>
        <taxon>Embryophyta</taxon>
        <taxon>Tracheophyta</taxon>
        <taxon>Spermatophyta</taxon>
        <taxon>Magnoliopsida</taxon>
        <taxon>eudicotyledons</taxon>
        <taxon>Gunneridae</taxon>
        <taxon>Pentapetalae</taxon>
        <taxon>asterids</taxon>
        <taxon>lamiids</taxon>
        <taxon>Solanales</taxon>
        <taxon>Solanaceae</taxon>
        <taxon>Solanoideae</taxon>
        <taxon>Datureae</taxon>
        <taxon>Datura</taxon>
    </lineage>
</organism>
<comment type="caution">
    <text evidence="2">The sequence shown here is derived from an EMBL/GenBank/DDBJ whole genome shotgun (WGS) entry which is preliminary data.</text>
</comment>
<gene>
    <name evidence="2" type="ORF">HAX54_031967</name>
</gene>